<feature type="compositionally biased region" description="Basic and acidic residues" evidence="2">
    <location>
        <begin position="237"/>
        <end position="254"/>
    </location>
</feature>
<accession>A0A445D2I8</accession>
<feature type="compositionally biased region" description="Basic residues" evidence="2">
    <location>
        <begin position="547"/>
        <end position="556"/>
    </location>
</feature>
<organism evidence="3 4">
    <name type="scientific">Arachis hypogaea</name>
    <name type="common">Peanut</name>
    <dbReference type="NCBI Taxonomy" id="3818"/>
    <lineage>
        <taxon>Eukaryota</taxon>
        <taxon>Viridiplantae</taxon>
        <taxon>Streptophyta</taxon>
        <taxon>Embryophyta</taxon>
        <taxon>Tracheophyta</taxon>
        <taxon>Spermatophyta</taxon>
        <taxon>Magnoliopsida</taxon>
        <taxon>eudicotyledons</taxon>
        <taxon>Gunneridae</taxon>
        <taxon>Pentapetalae</taxon>
        <taxon>rosids</taxon>
        <taxon>fabids</taxon>
        <taxon>Fabales</taxon>
        <taxon>Fabaceae</taxon>
        <taxon>Papilionoideae</taxon>
        <taxon>50 kb inversion clade</taxon>
        <taxon>dalbergioids sensu lato</taxon>
        <taxon>Dalbergieae</taxon>
        <taxon>Pterocarpus clade</taxon>
        <taxon>Arachis</taxon>
    </lineage>
</organism>
<dbReference type="STRING" id="3818.A0A445D2I8"/>
<dbReference type="OrthoDB" id="29853at2759"/>
<comment type="caution">
    <text evidence="3">The sequence shown here is derived from an EMBL/GenBank/DDBJ whole genome shotgun (WGS) entry which is preliminary data.</text>
</comment>
<feature type="compositionally biased region" description="Polar residues" evidence="2">
    <location>
        <begin position="255"/>
        <end position="264"/>
    </location>
</feature>
<dbReference type="AlphaFoldDB" id="A0A445D2I8"/>
<evidence type="ECO:0000313" key="3">
    <source>
        <dbReference type="EMBL" id="RYR57408.1"/>
    </source>
</evidence>
<dbReference type="EMBL" id="SDMP01000005">
    <property type="protein sequence ID" value="RYR57407.1"/>
    <property type="molecule type" value="Genomic_DNA"/>
</dbReference>
<dbReference type="SMR" id="A0A445D2I8"/>
<dbReference type="Pfam" id="PF03398">
    <property type="entry name" value="Ist1"/>
    <property type="match status" value="1"/>
</dbReference>
<dbReference type="PANTHER" id="PTHR12161">
    <property type="entry name" value="IST1 FAMILY MEMBER"/>
    <property type="match status" value="1"/>
</dbReference>
<feature type="region of interest" description="Disordered" evidence="2">
    <location>
        <begin position="237"/>
        <end position="312"/>
    </location>
</feature>
<feature type="compositionally biased region" description="Polar residues" evidence="2">
    <location>
        <begin position="420"/>
        <end position="445"/>
    </location>
</feature>
<feature type="compositionally biased region" description="Basic and acidic residues" evidence="2">
    <location>
        <begin position="364"/>
        <end position="377"/>
    </location>
</feature>
<feature type="region of interest" description="Disordered" evidence="2">
    <location>
        <begin position="335"/>
        <end position="592"/>
    </location>
</feature>
<gene>
    <name evidence="3" type="ORF">Ahy_A05g023137</name>
</gene>
<feature type="compositionally biased region" description="Basic and acidic residues" evidence="2">
    <location>
        <begin position="285"/>
        <end position="295"/>
    </location>
</feature>
<feature type="compositionally biased region" description="Basic and acidic residues" evidence="2">
    <location>
        <begin position="196"/>
        <end position="207"/>
    </location>
</feature>
<dbReference type="GO" id="GO:0015031">
    <property type="term" value="P:protein transport"/>
    <property type="evidence" value="ECO:0007669"/>
    <property type="project" value="InterPro"/>
</dbReference>
<protein>
    <recommendedName>
        <fullName evidence="5">IST1-like protein</fullName>
    </recommendedName>
</protein>
<feature type="compositionally biased region" description="Basic residues" evidence="2">
    <location>
        <begin position="468"/>
        <end position="480"/>
    </location>
</feature>
<dbReference type="PANTHER" id="PTHR12161:SF14">
    <property type="entry name" value="REGULATOR OF VPS4 ACTIVITY IN THE MVB PATHWAY PROTEIN"/>
    <property type="match status" value="1"/>
</dbReference>
<name>A0A445D2I8_ARAHY</name>
<proteinExistence type="inferred from homology"/>
<reference evidence="3 4" key="1">
    <citation type="submission" date="2019-01" db="EMBL/GenBank/DDBJ databases">
        <title>Sequencing of cultivated peanut Arachis hypogaea provides insights into genome evolution and oil improvement.</title>
        <authorList>
            <person name="Chen X."/>
        </authorList>
    </citation>
    <scope>NUCLEOTIDE SEQUENCE [LARGE SCALE GENOMIC DNA]</scope>
    <source>
        <strain evidence="4">cv. Fuhuasheng</strain>
        <strain evidence="3">GDAAS-fuhuasheng2018</strain>
        <tissue evidence="3">Leaves</tissue>
    </source>
</reference>
<dbReference type="Proteomes" id="UP000289738">
    <property type="component" value="Chromosome A05"/>
</dbReference>
<dbReference type="Gene3D" id="1.20.1260.60">
    <property type="entry name" value="Vacuolar protein sorting-associated protein Ist1"/>
    <property type="match status" value="1"/>
</dbReference>
<evidence type="ECO:0000256" key="2">
    <source>
        <dbReference type="SAM" id="MobiDB-lite"/>
    </source>
</evidence>
<dbReference type="FunFam" id="1.20.1260.60:FF:000002">
    <property type="entry name" value="Vacuolar protein sorting-associated protein IST1"/>
    <property type="match status" value="1"/>
</dbReference>
<evidence type="ECO:0008006" key="5">
    <source>
        <dbReference type="Google" id="ProtNLM"/>
    </source>
</evidence>
<evidence type="ECO:0000313" key="4">
    <source>
        <dbReference type="Proteomes" id="UP000289738"/>
    </source>
</evidence>
<dbReference type="InterPro" id="IPR042277">
    <property type="entry name" value="IST1-like"/>
</dbReference>
<feature type="compositionally biased region" description="Basic and acidic residues" evidence="2">
    <location>
        <begin position="450"/>
        <end position="462"/>
    </location>
</feature>
<dbReference type="Gramene" id="arahy.Tifrunner.gnm2.ann2.Ah05g339600.1">
    <property type="protein sequence ID" value="arahy.Tifrunner.gnm2.ann2.Ah05g339600.1-CDS"/>
    <property type="gene ID" value="arahy.Tifrunner.gnm2.ann2.Ah05g339600"/>
</dbReference>
<comment type="similarity">
    <text evidence="1">Belongs to the IST1 family.</text>
</comment>
<feature type="region of interest" description="Disordered" evidence="2">
    <location>
        <begin position="188"/>
        <end position="207"/>
    </location>
</feature>
<sequence length="641" mass="72289">MFDGLLGRGFAAKCKSLIKQTKNRIDVIRRRRKATEKFLKRDIADLLANRLEDNAYNRAEGLIAELTLSSCYDFIEQSCDFVLKHLSVLQKLSGCPEECREAISTLMFAAARFSDLPELRDLRQMFQERYGDLECYVNQEFAANLNSKIFTLEMKVRLMQDIASEFSIKWDSKAFELRMSKSVAFAQGKNTVKHNHPTDNKPLHENDAASKGVKHDIFLQRSPGYPNDEHRLHYGKEAVVSKRDENDLRSKSKQPENGFNQPNSCDEVYQKRDGRSDPSPQRVDVTSKKSDRGYWKEGSMLKPTGSSSRDNIVEQFQGGSNLHNSWGNAIPLRESKDTATSRKSPGRAGFPSSNNANEPFAHGGVHERQAQRDETPRVKSYYNNAIPPPYVKHNSKRTIRENNLVSSGIPAYPSAPENPNAGSSSERTQLGSDNSEQDQQANGHSRPNKQSHENELSVREDAAESPSLKHKSVRRKHSKSRSNNDDGSNEDAEVGRKSRSRRRDESKRGLQILFDDERHKTDEDERIIDRLLIHYSKKPSIPLPEKSRRKSKTRHGHQIDNSSVKNGTLGGPDETPGIATHPPRSASLPHEESGAMEVNKVKLFNRAATFQADGSKEARHVHPKLPDYDDLAARMAALRGS</sequence>
<dbReference type="EMBL" id="SDMP01000005">
    <property type="protein sequence ID" value="RYR57408.1"/>
    <property type="molecule type" value="Genomic_DNA"/>
</dbReference>
<keyword evidence="4" id="KW-1185">Reference proteome</keyword>
<dbReference type="InterPro" id="IPR005061">
    <property type="entry name" value="Ist1"/>
</dbReference>
<feature type="compositionally biased region" description="Basic and acidic residues" evidence="2">
    <location>
        <begin position="515"/>
        <end position="532"/>
    </location>
</feature>
<evidence type="ECO:0000256" key="1">
    <source>
        <dbReference type="ARBA" id="ARBA00005536"/>
    </source>
</evidence>